<keyword evidence="15" id="KW-1185">Reference proteome</keyword>
<dbReference type="NCBIfam" id="NF005301">
    <property type="entry name" value="PRK06830.1"/>
    <property type="match status" value="1"/>
</dbReference>
<evidence type="ECO:0000256" key="12">
    <source>
        <dbReference type="SAM" id="MobiDB-lite"/>
    </source>
</evidence>
<dbReference type="InterPro" id="IPR050929">
    <property type="entry name" value="PFKA"/>
</dbReference>
<keyword evidence="6" id="KW-0547">Nucleotide-binding</keyword>
<dbReference type="PRINTS" id="PR00476">
    <property type="entry name" value="PHFRCTKINASE"/>
</dbReference>
<evidence type="ECO:0000256" key="6">
    <source>
        <dbReference type="ARBA" id="ARBA00022741"/>
    </source>
</evidence>
<evidence type="ECO:0000256" key="4">
    <source>
        <dbReference type="ARBA" id="ARBA00022679"/>
    </source>
</evidence>
<feature type="domain" description="Phosphofructokinase" evidence="13">
    <location>
        <begin position="258"/>
        <end position="580"/>
    </location>
</feature>
<dbReference type="SUPFAM" id="SSF53784">
    <property type="entry name" value="Phosphofructokinase"/>
    <property type="match status" value="1"/>
</dbReference>
<keyword evidence="8" id="KW-0067">ATP-binding</keyword>
<feature type="compositionally biased region" description="Basic and acidic residues" evidence="12">
    <location>
        <begin position="71"/>
        <end position="91"/>
    </location>
</feature>
<evidence type="ECO:0000256" key="2">
    <source>
        <dbReference type="ARBA" id="ARBA00002659"/>
    </source>
</evidence>
<evidence type="ECO:0000256" key="9">
    <source>
        <dbReference type="ARBA" id="ARBA00022842"/>
    </source>
</evidence>
<keyword evidence="4" id="KW-0808">Transferase</keyword>
<keyword evidence="3" id="KW-0021">Allosteric enzyme</keyword>
<evidence type="ECO:0000256" key="7">
    <source>
        <dbReference type="ARBA" id="ARBA00022777"/>
    </source>
</evidence>
<feature type="region of interest" description="Disordered" evidence="12">
    <location>
        <begin position="1"/>
        <end position="158"/>
    </location>
</feature>
<feature type="compositionally biased region" description="Polar residues" evidence="12">
    <location>
        <begin position="662"/>
        <end position="684"/>
    </location>
</feature>
<keyword evidence="7" id="KW-0418">Kinase</keyword>
<feature type="compositionally biased region" description="Basic and acidic residues" evidence="12">
    <location>
        <begin position="634"/>
        <end position="644"/>
    </location>
</feature>
<evidence type="ECO:0000256" key="5">
    <source>
        <dbReference type="ARBA" id="ARBA00022723"/>
    </source>
</evidence>
<gene>
    <name evidence="14" type="ORF">R1flu_021138</name>
</gene>
<feature type="region of interest" description="Disordered" evidence="12">
    <location>
        <begin position="620"/>
        <end position="712"/>
    </location>
</feature>
<protein>
    <recommendedName>
        <fullName evidence="13">Phosphofructokinase domain-containing protein</fullName>
    </recommendedName>
</protein>
<feature type="compositionally biased region" description="Low complexity" evidence="12">
    <location>
        <begin position="8"/>
        <end position="17"/>
    </location>
</feature>
<dbReference type="GO" id="GO:0046872">
    <property type="term" value="F:metal ion binding"/>
    <property type="evidence" value="ECO:0007669"/>
    <property type="project" value="UniProtKB-KW"/>
</dbReference>
<dbReference type="PANTHER" id="PTHR45770">
    <property type="entry name" value="ATP-DEPENDENT 6-PHOSPHOFRUCTOKINASE 1"/>
    <property type="match status" value="1"/>
</dbReference>
<dbReference type="AlphaFoldDB" id="A0ABD1ZNH6"/>
<comment type="cofactor">
    <cofactor evidence="1">
        <name>Mg(2+)</name>
        <dbReference type="ChEBI" id="CHEBI:18420"/>
    </cofactor>
</comment>
<dbReference type="EMBL" id="JBHFFA010000001">
    <property type="protein sequence ID" value="KAL2653010.1"/>
    <property type="molecule type" value="Genomic_DNA"/>
</dbReference>
<comment type="caution">
    <text evidence="14">The sequence shown here is derived from an EMBL/GenBank/DDBJ whole genome shotgun (WGS) entry which is preliminary data.</text>
</comment>
<evidence type="ECO:0000313" key="15">
    <source>
        <dbReference type="Proteomes" id="UP001605036"/>
    </source>
</evidence>
<dbReference type="InterPro" id="IPR035966">
    <property type="entry name" value="PKF_sf"/>
</dbReference>
<dbReference type="Proteomes" id="UP001605036">
    <property type="component" value="Unassembled WGS sequence"/>
</dbReference>
<evidence type="ECO:0000256" key="8">
    <source>
        <dbReference type="ARBA" id="ARBA00022840"/>
    </source>
</evidence>
<comment type="catalytic activity">
    <reaction evidence="11">
        <text>beta-D-fructose 6-phosphate + ATP = beta-D-fructose 1,6-bisphosphate + ADP + H(+)</text>
        <dbReference type="Rhea" id="RHEA:16109"/>
        <dbReference type="ChEBI" id="CHEBI:15378"/>
        <dbReference type="ChEBI" id="CHEBI:30616"/>
        <dbReference type="ChEBI" id="CHEBI:32966"/>
        <dbReference type="ChEBI" id="CHEBI:57634"/>
        <dbReference type="ChEBI" id="CHEBI:456216"/>
        <dbReference type="EC" id="2.7.1.11"/>
    </reaction>
</comment>
<accession>A0ABD1ZNH6</accession>
<dbReference type="FunFam" id="3.40.50.450:FF:000002">
    <property type="entry name" value="ATP-dependent 6-phosphofructokinase"/>
    <property type="match status" value="1"/>
</dbReference>
<keyword evidence="5" id="KW-0479">Metal-binding</keyword>
<feature type="compositionally biased region" description="Basic and acidic residues" evidence="12">
    <location>
        <begin position="685"/>
        <end position="695"/>
    </location>
</feature>
<evidence type="ECO:0000256" key="10">
    <source>
        <dbReference type="ARBA" id="ARBA00023152"/>
    </source>
</evidence>
<reference evidence="14 15" key="1">
    <citation type="submission" date="2024-09" db="EMBL/GenBank/DDBJ databases">
        <title>Chromosome-scale assembly of Riccia fluitans.</title>
        <authorList>
            <person name="Paukszto L."/>
            <person name="Sawicki J."/>
            <person name="Karawczyk K."/>
            <person name="Piernik-Szablinska J."/>
            <person name="Szczecinska M."/>
            <person name="Mazdziarz M."/>
        </authorList>
    </citation>
    <scope>NUCLEOTIDE SEQUENCE [LARGE SCALE GENOMIC DNA]</scope>
    <source>
        <strain evidence="14">Rf_01</strain>
        <tissue evidence="14">Aerial parts of the thallus</tissue>
    </source>
</reference>
<evidence type="ECO:0000256" key="1">
    <source>
        <dbReference type="ARBA" id="ARBA00001946"/>
    </source>
</evidence>
<evidence type="ECO:0000256" key="11">
    <source>
        <dbReference type="ARBA" id="ARBA00048070"/>
    </source>
</evidence>
<dbReference type="Pfam" id="PF00365">
    <property type="entry name" value="PFK"/>
    <property type="match status" value="1"/>
</dbReference>
<evidence type="ECO:0000256" key="3">
    <source>
        <dbReference type="ARBA" id="ARBA00022533"/>
    </source>
</evidence>
<keyword evidence="9" id="KW-0460">Magnesium</keyword>
<name>A0ABD1ZNH6_9MARC</name>
<dbReference type="Gene3D" id="3.40.50.450">
    <property type="match status" value="1"/>
</dbReference>
<sequence>MNILNCFGSGESSSSSGAGRGRGGRPPKFDPSKGARIVKLGVFSPAPPLGSPSLTRRKSLSATPLGASRLKPKEADVRSRSISPELKRELSRANSPPPAPSLTQEDHSRAKEEPNWRHGQISREEISSQEQERSKYSGEDMKRPTAGASGGARGHADDPYACTHLTELMHVQPIESTYRAESGGQLPEGIEAPTWEQNMRRLYVHDEDRVLLKVVHYGNPTSVGIEFEEGGEWQFKPLWTQRAGPRAQIYFNPSQVKAAIVTCGGLCPGLNDVIRQVVLTLDLYGVKEILGIQYGFKGFVDPKYPPVAVISLSLFFLGEKFHTEGHRWLNRKLVSRVHMAGGSFLGVSRGTPDLNDIVDRLQNWGVNFFFVIGGNGSHAGAHEIYKKCMERKMKIAVVGIPKTIDNDLQLMDKTFGFDTSVEEAQRAINAAFVEASSAYNGIGIVKLMGRQSGFIAMYATLASGQVDIVLIPEVPFILEGEDGVYNFMKKRLDKNGLCVVVIAEGAGQDLLESAGGVDDSGNPILGDIGKWFYSQVKTYFSKIKMSVDVKYIDPTYMIRARPCNSSDHIFCSILGQNAVHGAFAGYTDITIGLVNTHYVFLPIPKVIETARKVDPNSNMWHRTVSATGQPDFPARPEKIAEKKRASSRPTSPVLPISEPLSPRSQPFSPVSQYSGPSRSQSPRGESQHSGDESRPSEGGSRPRRRVSQLSIRIDKNNVNIKSVENVFSKKK</sequence>
<evidence type="ECO:0000259" key="13">
    <source>
        <dbReference type="Pfam" id="PF00365"/>
    </source>
</evidence>
<proteinExistence type="predicted"/>
<dbReference type="GO" id="GO:0005524">
    <property type="term" value="F:ATP binding"/>
    <property type="evidence" value="ECO:0007669"/>
    <property type="project" value="UniProtKB-KW"/>
</dbReference>
<organism evidence="14 15">
    <name type="scientific">Riccia fluitans</name>
    <dbReference type="NCBI Taxonomy" id="41844"/>
    <lineage>
        <taxon>Eukaryota</taxon>
        <taxon>Viridiplantae</taxon>
        <taxon>Streptophyta</taxon>
        <taxon>Embryophyta</taxon>
        <taxon>Marchantiophyta</taxon>
        <taxon>Marchantiopsida</taxon>
        <taxon>Marchantiidae</taxon>
        <taxon>Marchantiales</taxon>
        <taxon>Ricciaceae</taxon>
        <taxon>Riccia</taxon>
    </lineage>
</organism>
<dbReference type="GO" id="GO:0005737">
    <property type="term" value="C:cytoplasm"/>
    <property type="evidence" value="ECO:0007669"/>
    <property type="project" value="UniProtKB-ARBA"/>
</dbReference>
<keyword evidence="10" id="KW-0324">Glycolysis</keyword>
<feature type="compositionally biased region" description="Basic and acidic residues" evidence="12">
    <location>
        <begin position="104"/>
        <end position="143"/>
    </location>
</feature>
<dbReference type="GO" id="GO:0003872">
    <property type="term" value="F:6-phosphofructokinase activity"/>
    <property type="evidence" value="ECO:0007669"/>
    <property type="project" value="UniProtKB-EC"/>
</dbReference>
<evidence type="ECO:0000313" key="14">
    <source>
        <dbReference type="EMBL" id="KAL2653010.1"/>
    </source>
</evidence>
<dbReference type="InterPro" id="IPR000023">
    <property type="entry name" value="Phosphofructokinase_dom"/>
</dbReference>
<dbReference type="InterPro" id="IPR022953">
    <property type="entry name" value="ATP_PFK"/>
</dbReference>
<comment type="function">
    <text evidence="2">Catalyzes the phosphorylation of D-fructose 6-phosphate to fructose 1,6-bisphosphate by ATP, the first committing step of glycolysis.</text>
</comment>